<sequence length="144" mass="16843">MTKTRHAWEVKVGNQTRDLLGDTWAARKRLVWILEMFWEQMMKYWESPKYKTFCEWNKRNRNERQGRGGRGAGKYTGGGSCNHERSYLYGAGSKAAHLRAETSRATAGLPPCYFEAEQRIMRQVEAVVSNVCLTFDEHIRWFSE</sequence>
<dbReference type="EMBL" id="CM044703">
    <property type="protein sequence ID" value="KAI5674067.1"/>
    <property type="molecule type" value="Genomic_DNA"/>
</dbReference>
<proteinExistence type="predicted"/>
<name>A0ACC0BNA4_CATRO</name>
<dbReference type="Proteomes" id="UP001060085">
    <property type="component" value="Linkage Group LG03"/>
</dbReference>
<protein>
    <submittedName>
        <fullName evidence="1">Uncharacterized protein</fullName>
    </submittedName>
</protein>
<reference evidence="2" key="1">
    <citation type="journal article" date="2023" name="Nat. Plants">
        <title>Single-cell RNA sequencing provides a high-resolution roadmap for understanding the multicellular compartmentation of specialized metabolism.</title>
        <authorList>
            <person name="Sun S."/>
            <person name="Shen X."/>
            <person name="Li Y."/>
            <person name="Li Y."/>
            <person name="Wang S."/>
            <person name="Li R."/>
            <person name="Zhang H."/>
            <person name="Shen G."/>
            <person name="Guo B."/>
            <person name="Wei J."/>
            <person name="Xu J."/>
            <person name="St-Pierre B."/>
            <person name="Chen S."/>
            <person name="Sun C."/>
        </authorList>
    </citation>
    <scope>NUCLEOTIDE SEQUENCE [LARGE SCALE GENOMIC DNA]</scope>
</reference>
<evidence type="ECO:0000313" key="2">
    <source>
        <dbReference type="Proteomes" id="UP001060085"/>
    </source>
</evidence>
<gene>
    <name evidence="1" type="ORF">M9H77_14431</name>
</gene>
<organism evidence="1 2">
    <name type="scientific">Catharanthus roseus</name>
    <name type="common">Madagascar periwinkle</name>
    <name type="synonym">Vinca rosea</name>
    <dbReference type="NCBI Taxonomy" id="4058"/>
    <lineage>
        <taxon>Eukaryota</taxon>
        <taxon>Viridiplantae</taxon>
        <taxon>Streptophyta</taxon>
        <taxon>Embryophyta</taxon>
        <taxon>Tracheophyta</taxon>
        <taxon>Spermatophyta</taxon>
        <taxon>Magnoliopsida</taxon>
        <taxon>eudicotyledons</taxon>
        <taxon>Gunneridae</taxon>
        <taxon>Pentapetalae</taxon>
        <taxon>asterids</taxon>
        <taxon>lamiids</taxon>
        <taxon>Gentianales</taxon>
        <taxon>Apocynaceae</taxon>
        <taxon>Rauvolfioideae</taxon>
        <taxon>Vinceae</taxon>
        <taxon>Catharanthinae</taxon>
        <taxon>Catharanthus</taxon>
    </lineage>
</organism>
<evidence type="ECO:0000313" key="1">
    <source>
        <dbReference type="EMBL" id="KAI5674067.1"/>
    </source>
</evidence>
<keyword evidence="2" id="KW-1185">Reference proteome</keyword>
<accession>A0ACC0BNA4</accession>
<comment type="caution">
    <text evidence="1">The sequence shown here is derived from an EMBL/GenBank/DDBJ whole genome shotgun (WGS) entry which is preliminary data.</text>
</comment>